<comment type="caution">
    <text evidence="1">The sequence shown here is derived from an EMBL/GenBank/DDBJ whole genome shotgun (WGS) entry which is preliminary data.</text>
</comment>
<name>A0ABR2GBQ5_9ROSI</name>
<dbReference type="EMBL" id="JBBPBM010000001">
    <property type="protein sequence ID" value="KAK8600200.1"/>
    <property type="molecule type" value="Genomic_DNA"/>
</dbReference>
<accession>A0ABR2GBQ5</accession>
<gene>
    <name evidence="1" type="ORF">V6N12_050056</name>
</gene>
<evidence type="ECO:0000313" key="2">
    <source>
        <dbReference type="Proteomes" id="UP001472677"/>
    </source>
</evidence>
<evidence type="ECO:0000313" key="1">
    <source>
        <dbReference type="EMBL" id="KAK8600200.1"/>
    </source>
</evidence>
<sequence length="138" mass="14449">MVSWLRQLGTYSFHDEGGSSSNVYSFSDLGDGLTQGGSTLKEDHIANIFINELFEYEYVDLRIDGSATVVPYSIANDSGINVVVGVLVDSGSVLVDVVPTVSVVDSTSAATTKVVAATVTFVVGADGGPTNPTLVEFH</sequence>
<dbReference type="Proteomes" id="UP001472677">
    <property type="component" value="Unassembled WGS sequence"/>
</dbReference>
<protein>
    <submittedName>
        <fullName evidence="1">Uncharacterized protein</fullName>
    </submittedName>
</protein>
<organism evidence="1 2">
    <name type="scientific">Hibiscus sabdariffa</name>
    <name type="common">roselle</name>
    <dbReference type="NCBI Taxonomy" id="183260"/>
    <lineage>
        <taxon>Eukaryota</taxon>
        <taxon>Viridiplantae</taxon>
        <taxon>Streptophyta</taxon>
        <taxon>Embryophyta</taxon>
        <taxon>Tracheophyta</taxon>
        <taxon>Spermatophyta</taxon>
        <taxon>Magnoliopsida</taxon>
        <taxon>eudicotyledons</taxon>
        <taxon>Gunneridae</taxon>
        <taxon>Pentapetalae</taxon>
        <taxon>rosids</taxon>
        <taxon>malvids</taxon>
        <taxon>Malvales</taxon>
        <taxon>Malvaceae</taxon>
        <taxon>Malvoideae</taxon>
        <taxon>Hibiscus</taxon>
    </lineage>
</organism>
<keyword evidence="2" id="KW-1185">Reference proteome</keyword>
<proteinExistence type="predicted"/>
<reference evidence="1 2" key="1">
    <citation type="journal article" date="2024" name="G3 (Bethesda)">
        <title>Genome assembly of Hibiscus sabdariffa L. provides insights into metabolisms of medicinal natural products.</title>
        <authorList>
            <person name="Kim T."/>
        </authorList>
    </citation>
    <scope>NUCLEOTIDE SEQUENCE [LARGE SCALE GENOMIC DNA]</scope>
    <source>
        <strain evidence="1">TK-2024</strain>
        <tissue evidence="1">Old leaves</tissue>
    </source>
</reference>